<keyword evidence="1" id="KW-0378">Hydrolase</keyword>
<keyword evidence="4" id="KW-1133">Transmembrane helix</keyword>
<keyword evidence="4" id="KW-0472">Membrane</keyword>
<name>A0A7R8ZHQ4_TIMDO</name>
<proteinExistence type="predicted"/>
<dbReference type="InterPro" id="IPR052214">
    <property type="entry name" value="DAG_Lipase-Related"/>
</dbReference>
<dbReference type="GO" id="GO:0004806">
    <property type="term" value="F:triacylglycerol lipase activity"/>
    <property type="evidence" value="ECO:0007669"/>
    <property type="project" value="TreeGrafter"/>
</dbReference>
<sequence length="454" mass="49226">MFLMFGRLVLVSLVCAHFYGYTWDCTKGGDLVRIYLAGVVALLGTIIGVLVPLVNRSAQGSIMDTNQRRCVPALVAVKILLILPEIAWNILGTLWMFGDVVECGSENFTVIVVEGLVLFNWVLLGLSIFGLAMVFDPLGSVQLNEEEAHHRKVTGLWMWRFQWAFCWVRKDKLYKEAFQHVAVVGRPVGFCRSDSPNVLDSPPLLGSESVVGRPVVWGSVGLTVPMSLTLLLSWAPSQLLVVLWGSVGLTVPMSLTLLLSWAPSQLLVVLRSDSPNVLDSPPLLGSESFVGRPVGFCRSYSPNVLDSPPLLGSESVVGRPVVWGSLGLTVPMSLTLLSWAPSQLLVVLWGSVGLTVPMSLTLLSWAPSKLLVVLWGSVGLTVPMSDSPNVLDSPLLDSGSVVGRPVMWGSVGLPVPFLGYKKVQIWVLQLEVMLYGCPSGVCPGSFLNRAHEEL</sequence>
<keyword evidence="2" id="KW-0442">Lipid degradation</keyword>
<dbReference type="GO" id="GO:0046340">
    <property type="term" value="P:diacylglycerol catabolic process"/>
    <property type="evidence" value="ECO:0007669"/>
    <property type="project" value="TreeGrafter"/>
</dbReference>
<feature type="transmembrane region" description="Helical" evidence="4">
    <location>
        <begin position="32"/>
        <end position="54"/>
    </location>
</feature>
<evidence type="ECO:0000256" key="4">
    <source>
        <dbReference type="SAM" id="Phobius"/>
    </source>
</evidence>
<evidence type="ECO:0000256" key="2">
    <source>
        <dbReference type="ARBA" id="ARBA00022963"/>
    </source>
</evidence>
<evidence type="ECO:0000256" key="1">
    <source>
        <dbReference type="ARBA" id="ARBA00022801"/>
    </source>
</evidence>
<dbReference type="EMBL" id="OA577580">
    <property type="protein sequence ID" value="CAD7205919.1"/>
    <property type="molecule type" value="Genomic_DNA"/>
</dbReference>
<reference evidence="6" key="1">
    <citation type="submission" date="2020-11" db="EMBL/GenBank/DDBJ databases">
        <authorList>
            <person name="Tran Van P."/>
        </authorList>
    </citation>
    <scope>NUCLEOTIDE SEQUENCE</scope>
</reference>
<accession>A0A7R8ZHQ4</accession>
<feature type="transmembrane region" description="Helical" evidence="4">
    <location>
        <begin position="241"/>
        <end position="262"/>
    </location>
</feature>
<evidence type="ECO:0000313" key="6">
    <source>
        <dbReference type="EMBL" id="CAD7205919.1"/>
    </source>
</evidence>
<dbReference type="GO" id="GO:0022008">
    <property type="term" value="P:neurogenesis"/>
    <property type="evidence" value="ECO:0007669"/>
    <property type="project" value="TreeGrafter"/>
</dbReference>
<feature type="signal peptide" evidence="5">
    <location>
        <begin position="1"/>
        <end position="16"/>
    </location>
</feature>
<dbReference type="PANTHER" id="PTHR45792">
    <property type="entry name" value="DIACYLGLYCEROL LIPASE HOMOLOG-RELATED"/>
    <property type="match status" value="1"/>
</dbReference>
<keyword evidence="3" id="KW-0443">Lipid metabolism</keyword>
<feature type="transmembrane region" description="Helical" evidence="4">
    <location>
        <begin position="321"/>
        <end position="340"/>
    </location>
</feature>
<evidence type="ECO:0000256" key="5">
    <source>
        <dbReference type="SAM" id="SignalP"/>
    </source>
</evidence>
<dbReference type="AlphaFoldDB" id="A0A7R8ZHQ4"/>
<feature type="transmembrane region" description="Helical" evidence="4">
    <location>
        <begin position="117"/>
        <end position="135"/>
    </location>
</feature>
<feature type="transmembrane region" description="Helical" evidence="4">
    <location>
        <begin position="75"/>
        <end position="97"/>
    </location>
</feature>
<feature type="chain" id="PRO_5030810291" evidence="5">
    <location>
        <begin position="17"/>
        <end position="454"/>
    </location>
</feature>
<protein>
    <submittedName>
        <fullName evidence="6">Uncharacterized protein</fullName>
    </submittedName>
</protein>
<keyword evidence="4" id="KW-0812">Transmembrane</keyword>
<dbReference type="GO" id="GO:0005886">
    <property type="term" value="C:plasma membrane"/>
    <property type="evidence" value="ECO:0007669"/>
    <property type="project" value="TreeGrafter"/>
</dbReference>
<dbReference type="GO" id="GO:0005737">
    <property type="term" value="C:cytoplasm"/>
    <property type="evidence" value="ECO:0007669"/>
    <property type="project" value="TreeGrafter"/>
</dbReference>
<dbReference type="PANTHER" id="PTHR45792:SF2">
    <property type="entry name" value="DIACYLGLYCEROL LIPASE-BETA"/>
    <property type="match status" value="1"/>
</dbReference>
<evidence type="ECO:0000256" key="3">
    <source>
        <dbReference type="ARBA" id="ARBA00023098"/>
    </source>
</evidence>
<gene>
    <name evidence="6" type="ORF">TDIB3V08_LOCUS12069</name>
</gene>
<feature type="transmembrane region" description="Helical" evidence="4">
    <location>
        <begin position="346"/>
        <end position="366"/>
    </location>
</feature>
<organism evidence="6">
    <name type="scientific">Timema douglasi</name>
    <name type="common">Walking stick</name>
    <dbReference type="NCBI Taxonomy" id="61478"/>
    <lineage>
        <taxon>Eukaryota</taxon>
        <taxon>Metazoa</taxon>
        <taxon>Ecdysozoa</taxon>
        <taxon>Arthropoda</taxon>
        <taxon>Hexapoda</taxon>
        <taxon>Insecta</taxon>
        <taxon>Pterygota</taxon>
        <taxon>Neoptera</taxon>
        <taxon>Polyneoptera</taxon>
        <taxon>Phasmatodea</taxon>
        <taxon>Timematodea</taxon>
        <taxon>Timematoidea</taxon>
        <taxon>Timematidae</taxon>
        <taxon>Timema</taxon>
    </lineage>
</organism>
<keyword evidence="5" id="KW-0732">Signal</keyword>
<dbReference type="GO" id="GO:0019369">
    <property type="term" value="P:arachidonate metabolic process"/>
    <property type="evidence" value="ECO:0007669"/>
    <property type="project" value="TreeGrafter"/>
</dbReference>